<evidence type="ECO:0008006" key="3">
    <source>
        <dbReference type="Google" id="ProtNLM"/>
    </source>
</evidence>
<evidence type="ECO:0000313" key="2">
    <source>
        <dbReference type="Proteomes" id="UP001220395"/>
    </source>
</evidence>
<dbReference type="Gene3D" id="3.40.50.11660">
    <property type="entry name" value="Glycosyl transferase family 10, C-terminal domain"/>
    <property type="match status" value="1"/>
</dbReference>
<name>A0ABY7TN08_9SPHN</name>
<dbReference type="Proteomes" id="UP001220395">
    <property type="component" value="Chromosome"/>
</dbReference>
<organism evidence="1 2">
    <name type="scientific">Sphingomonas naphthae</name>
    <dbReference type="NCBI Taxonomy" id="1813468"/>
    <lineage>
        <taxon>Bacteria</taxon>
        <taxon>Pseudomonadati</taxon>
        <taxon>Pseudomonadota</taxon>
        <taxon>Alphaproteobacteria</taxon>
        <taxon>Sphingomonadales</taxon>
        <taxon>Sphingomonadaceae</taxon>
        <taxon>Sphingomonas</taxon>
    </lineage>
</organism>
<reference evidence="1 2" key="1">
    <citation type="submission" date="2023-02" db="EMBL/GenBank/DDBJ databases">
        <title>Genome sequence of Sphingomonas naphthae.</title>
        <authorList>
            <person name="Kim S."/>
            <person name="Heo J."/>
            <person name="Kwon S.-W."/>
        </authorList>
    </citation>
    <scope>NUCLEOTIDE SEQUENCE [LARGE SCALE GENOMIC DNA]</scope>
    <source>
        <strain evidence="1 2">KACC 18716</strain>
    </source>
</reference>
<dbReference type="RefSeq" id="WP_273687309.1">
    <property type="nucleotide sequence ID" value="NZ_CP117411.1"/>
</dbReference>
<dbReference type="InterPro" id="IPR038577">
    <property type="entry name" value="GT10-like_C_sf"/>
</dbReference>
<dbReference type="SUPFAM" id="SSF53756">
    <property type="entry name" value="UDP-Glycosyltransferase/glycogen phosphorylase"/>
    <property type="match status" value="1"/>
</dbReference>
<accession>A0ABY7TN08</accession>
<gene>
    <name evidence="1" type="ORF">PQ455_16715</name>
</gene>
<keyword evidence="2" id="KW-1185">Reference proteome</keyword>
<evidence type="ECO:0000313" key="1">
    <source>
        <dbReference type="EMBL" id="WCT73239.1"/>
    </source>
</evidence>
<dbReference type="EMBL" id="CP117411">
    <property type="protein sequence ID" value="WCT73239.1"/>
    <property type="molecule type" value="Genomic_DNA"/>
</dbReference>
<protein>
    <recommendedName>
        <fullName evidence="3">Glycosyltransferase</fullName>
    </recommendedName>
</protein>
<sequence length="336" mass="37238">MAAQLPIVKISDNFPWEPILRQTPGGGGIWRGIEFRVNDPACTECDAWVVLDGLDAAETATVRSGRVSLITMEPPLAREYHGRYLAQFDTVLTCQTAIRHPGRILGVQGLPWHAGIDRGVGGDIDGAGRRRLRGYDDLVAMEPAPKKDAISVITSKAGFLPGHVARLRFIEALTTRLKDKVELFGRGVRPIGDKLEALSGYKYHLVLENSRLPHYWTEKLADAYLGHAYPFYSGCTNIGDYFADDVMTTIDIADPTRAIDAIERALAEQAYDRTMDARAAARDDVLGRYNLFSIAADLVEQTPATGSRKVTLTPNPPMSFGYKARRKLRRVVERVR</sequence>
<proteinExistence type="predicted"/>